<dbReference type="InterPro" id="IPR004046">
    <property type="entry name" value="GST_C"/>
</dbReference>
<dbReference type="InterPro" id="IPR040079">
    <property type="entry name" value="Glutathione_S-Trfase"/>
</dbReference>
<feature type="domain" description="GST N-terminal" evidence="3">
    <location>
        <begin position="11"/>
        <end position="95"/>
    </location>
</feature>
<dbReference type="Proteomes" id="UP000504636">
    <property type="component" value="Unplaced"/>
</dbReference>
<dbReference type="InterPro" id="IPR050802">
    <property type="entry name" value="EF-GSTs"/>
</dbReference>
<dbReference type="PANTHER" id="PTHR43986">
    <property type="entry name" value="ELONGATION FACTOR 1-GAMMA"/>
    <property type="match status" value="1"/>
</dbReference>
<dbReference type="GO" id="GO:0005737">
    <property type="term" value="C:cytoplasm"/>
    <property type="evidence" value="ECO:0007669"/>
    <property type="project" value="TreeGrafter"/>
</dbReference>
<organism evidence="5">
    <name type="scientific">Mytilinidion resinicola</name>
    <dbReference type="NCBI Taxonomy" id="574789"/>
    <lineage>
        <taxon>Eukaryota</taxon>
        <taxon>Fungi</taxon>
        <taxon>Dikarya</taxon>
        <taxon>Ascomycota</taxon>
        <taxon>Pezizomycotina</taxon>
        <taxon>Dothideomycetes</taxon>
        <taxon>Pleosporomycetidae</taxon>
        <taxon>Mytilinidiales</taxon>
        <taxon>Mytilinidiaceae</taxon>
        <taxon>Mytilinidion</taxon>
    </lineage>
</organism>
<dbReference type="InterPro" id="IPR004045">
    <property type="entry name" value="Glutathione_S-Trfase_N"/>
</dbReference>
<dbReference type="AlphaFoldDB" id="A0A6A6YDF9"/>
<dbReference type="InterPro" id="IPR010987">
    <property type="entry name" value="Glutathione-S-Trfase_C-like"/>
</dbReference>
<evidence type="ECO:0000313" key="6">
    <source>
        <dbReference type="Proteomes" id="UP000504636"/>
    </source>
</evidence>
<dbReference type="GO" id="GO:0006414">
    <property type="term" value="P:translational elongation"/>
    <property type="evidence" value="ECO:0007669"/>
    <property type="project" value="TreeGrafter"/>
</dbReference>
<dbReference type="RefSeq" id="XP_033572998.1">
    <property type="nucleotide sequence ID" value="XM_033717028.1"/>
</dbReference>
<dbReference type="GO" id="GO:0005634">
    <property type="term" value="C:nucleus"/>
    <property type="evidence" value="ECO:0007669"/>
    <property type="project" value="TreeGrafter"/>
</dbReference>
<keyword evidence="6" id="KW-1185">Reference proteome</keyword>
<reference evidence="7" key="2">
    <citation type="submission" date="2020-04" db="EMBL/GenBank/DDBJ databases">
        <authorList>
            <consortium name="NCBI Genome Project"/>
        </authorList>
    </citation>
    <scope>NUCLEOTIDE SEQUENCE</scope>
    <source>
        <strain evidence="7">CBS 304.34</strain>
    </source>
</reference>
<dbReference type="EMBL" id="MU003708">
    <property type="protein sequence ID" value="KAF2806034.1"/>
    <property type="molecule type" value="Genomic_DNA"/>
</dbReference>
<dbReference type="InterPro" id="IPR036282">
    <property type="entry name" value="Glutathione-S-Trfase_C_sf"/>
</dbReference>
<evidence type="ECO:0000256" key="2">
    <source>
        <dbReference type="RuleBase" id="RU003494"/>
    </source>
</evidence>
<evidence type="ECO:0000259" key="4">
    <source>
        <dbReference type="PROSITE" id="PS50405"/>
    </source>
</evidence>
<dbReference type="InterPro" id="IPR036249">
    <property type="entry name" value="Thioredoxin-like_sf"/>
</dbReference>
<dbReference type="OrthoDB" id="249703at2759"/>
<dbReference type="Pfam" id="PF00043">
    <property type="entry name" value="GST_C"/>
    <property type="match status" value="1"/>
</dbReference>
<dbReference type="PANTHER" id="PTHR43986:SF10">
    <property type="entry name" value="ELONGATION FACTOR EEF-1B GAMMA SUBUNIT, PUTATIVE (AFU_ORTHOLOGUE AFUA_1G17120)-RELATED"/>
    <property type="match status" value="1"/>
</dbReference>
<accession>A0A6A6YDF9</accession>
<keyword evidence="5" id="KW-0808">Transferase</keyword>
<dbReference type="SUPFAM" id="SSF47616">
    <property type="entry name" value="GST C-terminal domain-like"/>
    <property type="match status" value="1"/>
</dbReference>
<evidence type="ECO:0000313" key="7">
    <source>
        <dbReference type="RefSeq" id="XP_033572998.1"/>
    </source>
</evidence>
<feature type="domain" description="GST C-terminal" evidence="4">
    <location>
        <begin position="101"/>
        <end position="233"/>
    </location>
</feature>
<sequence>MSDSPPSPPTPFATLYTTPSLLHAHATKALAAAALNALPITVPPDFAYGTTNRTPAFFAKFPMGKIPALETATGFCVAEASAIAHYLADSGPKRLQLLGRTSEERALVQMWMSLADSEIFPGMGAVLGPMMGTVAYDEGVVAAGEAAYLRAVRPVEGHLKRNEGRGAEWLVGGEGPSLADLSVAAGLFWPFKFLLDGSARAEFPETVGWYTRLLDVEEVRKGFGGPPQFCEKR</sequence>
<reference evidence="5 7" key="1">
    <citation type="journal article" date="2020" name="Stud. Mycol.">
        <title>101 Dothideomycetes genomes: a test case for predicting lifestyles and emergence of pathogens.</title>
        <authorList>
            <person name="Haridas S."/>
            <person name="Albert R."/>
            <person name="Binder M."/>
            <person name="Bloem J."/>
            <person name="Labutti K."/>
            <person name="Salamov A."/>
            <person name="Andreopoulos B."/>
            <person name="Baker S."/>
            <person name="Barry K."/>
            <person name="Bills G."/>
            <person name="Bluhm B."/>
            <person name="Cannon C."/>
            <person name="Castanera R."/>
            <person name="Culley D."/>
            <person name="Daum C."/>
            <person name="Ezra D."/>
            <person name="Gonzalez J."/>
            <person name="Henrissat B."/>
            <person name="Kuo A."/>
            <person name="Liang C."/>
            <person name="Lipzen A."/>
            <person name="Lutzoni F."/>
            <person name="Magnuson J."/>
            <person name="Mondo S."/>
            <person name="Nolan M."/>
            <person name="Ohm R."/>
            <person name="Pangilinan J."/>
            <person name="Park H.-J."/>
            <person name="Ramirez L."/>
            <person name="Alfaro M."/>
            <person name="Sun H."/>
            <person name="Tritt A."/>
            <person name="Yoshinaga Y."/>
            <person name="Zwiers L.-H."/>
            <person name="Turgeon B."/>
            <person name="Goodwin S."/>
            <person name="Spatafora J."/>
            <person name="Crous P."/>
            <person name="Grigoriev I."/>
        </authorList>
    </citation>
    <scope>NUCLEOTIDE SEQUENCE</scope>
    <source>
        <strain evidence="5 7">CBS 304.34</strain>
    </source>
</reference>
<dbReference type="GO" id="GO:0016740">
    <property type="term" value="F:transferase activity"/>
    <property type="evidence" value="ECO:0007669"/>
    <property type="project" value="UniProtKB-KW"/>
</dbReference>
<proteinExistence type="inferred from homology"/>
<dbReference type="GeneID" id="54457921"/>
<evidence type="ECO:0000256" key="1">
    <source>
        <dbReference type="ARBA" id="ARBA00007409"/>
    </source>
</evidence>
<dbReference type="Gene3D" id="3.40.30.10">
    <property type="entry name" value="Glutaredoxin"/>
    <property type="match status" value="1"/>
</dbReference>
<gene>
    <name evidence="5 7" type="ORF">BDZ99DRAFT_423473</name>
</gene>
<reference evidence="7" key="3">
    <citation type="submission" date="2025-04" db="UniProtKB">
        <authorList>
            <consortium name="RefSeq"/>
        </authorList>
    </citation>
    <scope>IDENTIFICATION</scope>
    <source>
        <strain evidence="7">CBS 304.34</strain>
    </source>
</reference>
<dbReference type="Gene3D" id="1.20.1050.10">
    <property type="match status" value="1"/>
</dbReference>
<evidence type="ECO:0000259" key="3">
    <source>
        <dbReference type="PROSITE" id="PS50404"/>
    </source>
</evidence>
<dbReference type="PROSITE" id="PS50405">
    <property type="entry name" value="GST_CTER"/>
    <property type="match status" value="1"/>
</dbReference>
<dbReference type="PROSITE" id="PS50404">
    <property type="entry name" value="GST_NTER"/>
    <property type="match status" value="1"/>
</dbReference>
<dbReference type="SFLD" id="SFLDS00019">
    <property type="entry name" value="Glutathione_Transferase_(cytos"/>
    <property type="match status" value="1"/>
</dbReference>
<protein>
    <submittedName>
        <fullName evidence="5 7">Glutathione S-transferase</fullName>
    </submittedName>
</protein>
<evidence type="ECO:0000313" key="5">
    <source>
        <dbReference type="EMBL" id="KAF2806034.1"/>
    </source>
</evidence>
<comment type="similarity">
    <text evidence="1 2">Belongs to the GST superfamily.</text>
</comment>
<dbReference type="Pfam" id="PF02798">
    <property type="entry name" value="GST_N"/>
    <property type="match status" value="1"/>
</dbReference>
<dbReference type="SUPFAM" id="SSF52833">
    <property type="entry name" value="Thioredoxin-like"/>
    <property type="match status" value="1"/>
</dbReference>
<name>A0A6A6YDF9_9PEZI</name>
<feature type="non-terminal residue" evidence="5">
    <location>
        <position position="233"/>
    </location>
</feature>